<dbReference type="EMBL" id="JAAKZV010000342">
    <property type="protein sequence ID" value="NGN69791.1"/>
    <property type="molecule type" value="Genomic_DNA"/>
</dbReference>
<evidence type="ECO:0008006" key="5">
    <source>
        <dbReference type="Google" id="ProtNLM"/>
    </source>
</evidence>
<feature type="region of interest" description="Disordered" evidence="1">
    <location>
        <begin position="953"/>
        <end position="972"/>
    </location>
</feature>
<sequence>MGGYRPRVRRALAPLLVAAGCAAAVAVLAADDAPGWLAWCPAWLRVPLAAALGAAGAWWAEALATGHQAAVERDQPAVDRLGEHLGRRAELPGIGSPGADPLLLRVHPAAPTEPPGGELPPFVERDVGDRVRQQLRGAATDGGFLVLVGNSCVGKTRLLYEATREVLPDFAVLAPDLGDGGLVEAIADASFPLPKLVVWLDELQRFLPGPYFVPDERAGHAPLSAGAVRRLLQAPTPVVIVGTLWPEYFSELRATEPDPESATGLPKPRYPQAVDILDAGVRHIAVHSFSRAEREAAAALADRDPRLGQAVADPDYNVTESLAGAPQLMRRYRQATDAQKAVLDAAVDARRLGIRSPLTGELLGAAARGYLTAHHPDDTWFDTAVAELTSTARRDDRATAPLIELLSADRRTVTGYAVADYLLQQLARERRADRVPAVTWQALVERTEDDIDAYRLLRSAEDRMLYRIAEDLRFRRAARSRRAAEDLARSLVRQGRTAEALQALRVHVPEPRAAGRLAEMLAEAGRADEAAELLRDGAELDTHAASRLTRLLGEQGHLDELRSRAAAGDQDAELELAKHLKLAGRYDEAVPHLRRLAAAGVAIAAVRLAGILTMRGPEGDEEARQVLRPAADRGDATARWHLSSLLESKEHRDELRTRADAGDLQAADRLATALGREGRVDELRQRADAGDAKARLVLAGLLDRQDDGAGADDAVAELRARADAGDEDARRILNVRLRNNRDIDALRDRVAAGDADCVRPLATLLAERGRTDEALALLQPPADDGHTLAAHDLAQLLIRLDRLPELHRRADSGDRTAALQLANAYTERDRPADAAEVLRPYAADKVAASKLARLLARTDRVDEAVEVLRPHAEAGDESAIEETTSLLRKAGRTDDALALLRVRADARLPYAAHRLLDTLFSARGIEALYEEVHAGTEDAAEYLLNTLTREGAAEEADRLRTEGFEPPPRGPL</sequence>
<keyword evidence="4" id="KW-1185">Reference proteome</keyword>
<feature type="signal peptide" evidence="2">
    <location>
        <begin position="1"/>
        <end position="29"/>
    </location>
</feature>
<name>A0A6G4UEI9_9ACTN</name>
<feature type="chain" id="PRO_5026092493" description="Tetratricopeptide repeat protein" evidence="2">
    <location>
        <begin position="30"/>
        <end position="972"/>
    </location>
</feature>
<dbReference type="AlphaFoldDB" id="A0A6G4UEI9"/>
<organism evidence="3 4">
    <name type="scientific">Streptomyces coryli</name>
    <dbReference type="NCBI Taxonomy" id="1128680"/>
    <lineage>
        <taxon>Bacteria</taxon>
        <taxon>Bacillati</taxon>
        <taxon>Actinomycetota</taxon>
        <taxon>Actinomycetes</taxon>
        <taxon>Kitasatosporales</taxon>
        <taxon>Streptomycetaceae</taxon>
        <taxon>Streptomyces</taxon>
    </lineage>
</organism>
<gene>
    <name evidence="3" type="ORF">G5C51_38620</name>
</gene>
<proteinExistence type="predicted"/>
<accession>A0A6G4UEI9</accession>
<dbReference type="Gene3D" id="1.25.40.10">
    <property type="entry name" value="Tetratricopeptide repeat domain"/>
    <property type="match status" value="2"/>
</dbReference>
<evidence type="ECO:0000256" key="1">
    <source>
        <dbReference type="SAM" id="MobiDB-lite"/>
    </source>
</evidence>
<evidence type="ECO:0000313" key="4">
    <source>
        <dbReference type="Proteomes" id="UP000481583"/>
    </source>
</evidence>
<feature type="compositionally biased region" description="Basic and acidic residues" evidence="1">
    <location>
        <begin position="953"/>
        <end position="963"/>
    </location>
</feature>
<protein>
    <recommendedName>
        <fullName evidence="5">Tetratricopeptide repeat protein</fullName>
    </recommendedName>
</protein>
<keyword evidence="2" id="KW-0732">Signal</keyword>
<comment type="caution">
    <text evidence="3">The sequence shown here is derived from an EMBL/GenBank/DDBJ whole genome shotgun (WGS) entry which is preliminary data.</text>
</comment>
<dbReference type="Proteomes" id="UP000481583">
    <property type="component" value="Unassembled WGS sequence"/>
</dbReference>
<evidence type="ECO:0000256" key="2">
    <source>
        <dbReference type="SAM" id="SignalP"/>
    </source>
</evidence>
<reference evidence="3 4" key="1">
    <citation type="submission" date="2020-02" db="EMBL/GenBank/DDBJ databases">
        <title>Whole-genome analyses of novel actinobacteria.</title>
        <authorList>
            <person name="Sahin N."/>
        </authorList>
    </citation>
    <scope>NUCLEOTIDE SEQUENCE [LARGE SCALE GENOMIC DNA]</scope>
    <source>
        <strain evidence="3 4">A7024</strain>
    </source>
</reference>
<dbReference type="SUPFAM" id="SSF81901">
    <property type="entry name" value="HCP-like"/>
    <property type="match status" value="1"/>
</dbReference>
<evidence type="ECO:0000313" key="3">
    <source>
        <dbReference type="EMBL" id="NGN69791.1"/>
    </source>
</evidence>
<dbReference type="InterPro" id="IPR011990">
    <property type="entry name" value="TPR-like_helical_dom_sf"/>
</dbReference>
<dbReference type="PROSITE" id="PS51257">
    <property type="entry name" value="PROKAR_LIPOPROTEIN"/>
    <property type="match status" value="1"/>
</dbReference>
<dbReference type="RefSeq" id="WP_165245034.1">
    <property type="nucleotide sequence ID" value="NZ_JAAKZV010000342.1"/>
</dbReference>